<keyword evidence="6 8" id="KW-1133">Transmembrane helix</keyword>
<evidence type="ECO:0000256" key="3">
    <source>
        <dbReference type="ARBA" id="ARBA00022448"/>
    </source>
</evidence>
<sequence length="453" mass="46362">MGRLETVVSLLLLLAGAYFTVKTRFVQVRRFLPSVRAFFCGGAENGRTVSPFEAAATSLAATIGTGNIAGTAGALLLGGPGAIFWMWVSALLGMALKYAEILYAMRFRRRTAGGGFAGGPMCYIERGLPARWHFLAPAFALCAALAALGMGNMAQVNTVAESVVTAARALAGGLSDRAARRIALLTGVAVALLIGRAVLGGSKRVGHAAALLVPLMSVLYIGGAAVVLLGRAEAVGPALLAIVRGAFSPEAALGGAAGITLDQAFRVGVARGVFTHEAGLGTAAIAHAAADGAAPERQALYGIFEVFLDTIVMCTLTALVVLVSGVPLDFGSDAAAGSIVAAAFATRFGGMGASLLLALLLLLFAFSSMLSFSLYGAQCAAYLFGPRAVRPYLAAYMGLCVLGAVAPLALAWRVSEVLNMCMALPNLLALVLLSRQQTKRPPERSSGGRGAAL</sequence>
<dbReference type="PANTHER" id="PTHR30330">
    <property type="entry name" value="AGSS FAMILY TRANSPORTER, SODIUM-ALANINE"/>
    <property type="match status" value="1"/>
</dbReference>
<keyword evidence="7 8" id="KW-0472">Membrane</keyword>
<keyword evidence="3 8" id="KW-0813">Transport</keyword>
<evidence type="ECO:0000256" key="4">
    <source>
        <dbReference type="ARBA" id="ARBA00022475"/>
    </source>
</evidence>
<evidence type="ECO:0000256" key="6">
    <source>
        <dbReference type="ARBA" id="ARBA00022989"/>
    </source>
</evidence>
<name>A0A9D1SU97_9FIRM</name>
<feature type="transmembrane region" description="Helical" evidence="8">
    <location>
        <begin position="306"/>
        <end position="328"/>
    </location>
</feature>
<dbReference type="GO" id="GO:0005283">
    <property type="term" value="F:amino acid:sodium symporter activity"/>
    <property type="evidence" value="ECO:0007669"/>
    <property type="project" value="InterPro"/>
</dbReference>
<dbReference type="AlphaFoldDB" id="A0A9D1SU97"/>
<reference evidence="9" key="1">
    <citation type="submission" date="2020-10" db="EMBL/GenBank/DDBJ databases">
        <authorList>
            <person name="Gilroy R."/>
        </authorList>
    </citation>
    <scope>NUCLEOTIDE SEQUENCE</scope>
    <source>
        <strain evidence="9">ChiGjej2B2-16831</strain>
    </source>
</reference>
<reference evidence="9" key="2">
    <citation type="journal article" date="2021" name="PeerJ">
        <title>Extensive microbial diversity within the chicken gut microbiome revealed by metagenomics and culture.</title>
        <authorList>
            <person name="Gilroy R."/>
            <person name="Ravi A."/>
            <person name="Getino M."/>
            <person name="Pursley I."/>
            <person name="Horton D.L."/>
            <person name="Alikhan N.F."/>
            <person name="Baker D."/>
            <person name="Gharbi K."/>
            <person name="Hall N."/>
            <person name="Watson M."/>
            <person name="Adriaenssens E.M."/>
            <person name="Foster-Nyarko E."/>
            <person name="Jarju S."/>
            <person name="Secka A."/>
            <person name="Antonio M."/>
            <person name="Oren A."/>
            <person name="Chaudhuri R.R."/>
            <person name="La Ragione R."/>
            <person name="Hildebrand F."/>
            <person name="Pallen M.J."/>
        </authorList>
    </citation>
    <scope>NUCLEOTIDE SEQUENCE</scope>
    <source>
        <strain evidence="9">ChiGjej2B2-16831</strain>
    </source>
</reference>
<evidence type="ECO:0000256" key="8">
    <source>
        <dbReference type="RuleBase" id="RU363064"/>
    </source>
</evidence>
<keyword evidence="5 8" id="KW-0812">Transmembrane</keyword>
<dbReference type="Gene3D" id="1.20.1740.10">
    <property type="entry name" value="Amino acid/polyamine transporter I"/>
    <property type="match status" value="1"/>
</dbReference>
<dbReference type="EMBL" id="DVNZ01000254">
    <property type="protein sequence ID" value="HIU95067.1"/>
    <property type="molecule type" value="Genomic_DNA"/>
</dbReference>
<feature type="transmembrane region" description="Helical" evidence="8">
    <location>
        <begin position="182"/>
        <end position="199"/>
    </location>
</feature>
<gene>
    <name evidence="9" type="ORF">IAD24_07925</name>
</gene>
<feature type="transmembrane region" description="Helical" evidence="8">
    <location>
        <begin position="205"/>
        <end position="229"/>
    </location>
</feature>
<accession>A0A9D1SU97</accession>
<keyword evidence="4 8" id="KW-1003">Cell membrane</keyword>
<feature type="transmembrane region" description="Helical" evidence="8">
    <location>
        <begin position="348"/>
        <end position="372"/>
    </location>
</feature>
<feature type="transmembrane region" description="Helical" evidence="8">
    <location>
        <begin position="82"/>
        <end position="99"/>
    </location>
</feature>
<organism evidence="9 10">
    <name type="scientific">Candidatus Aphodomorpha intestinavium</name>
    <dbReference type="NCBI Taxonomy" id="2840672"/>
    <lineage>
        <taxon>Bacteria</taxon>
        <taxon>Bacillati</taxon>
        <taxon>Bacillota</taxon>
        <taxon>Clostridia</taxon>
        <taxon>Eubacteriales</taxon>
        <taxon>Candidatus Aphodomorpha</taxon>
    </lineage>
</organism>
<feature type="transmembrane region" description="Helical" evidence="8">
    <location>
        <begin position="393"/>
        <end position="411"/>
    </location>
</feature>
<comment type="caution">
    <text evidence="8">Lacks conserved residue(s) required for the propagation of feature annotation.</text>
</comment>
<evidence type="ECO:0000313" key="9">
    <source>
        <dbReference type="EMBL" id="HIU95067.1"/>
    </source>
</evidence>
<comment type="similarity">
    <text evidence="2 8">Belongs to the alanine or glycine:cation symporter (AGCS) (TC 2.A.25) family.</text>
</comment>
<dbReference type="GO" id="GO:0005886">
    <property type="term" value="C:plasma membrane"/>
    <property type="evidence" value="ECO:0007669"/>
    <property type="project" value="UniProtKB-SubCell"/>
</dbReference>
<dbReference type="Proteomes" id="UP000824128">
    <property type="component" value="Unassembled WGS sequence"/>
</dbReference>
<keyword evidence="8" id="KW-0769">Symport</keyword>
<dbReference type="Pfam" id="PF01235">
    <property type="entry name" value="Na_Ala_symp"/>
    <property type="match status" value="1"/>
</dbReference>
<evidence type="ECO:0000256" key="2">
    <source>
        <dbReference type="ARBA" id="ARBA00009261"/>
    </source>
</evidence>
<dbReference type="PANTHER" id="PTHR30330:SF3">
    <property type="entry name" value="TRANSCRIPTIONAL REGULATOR, LRP FAMILY"/>
    <property type="match status" value="1"/>
</dbReference>
<dbReference type="PROSITE" id="PS00873">
    <property type="entry name" value="NA_ALANINE_SYMP"/>
    <property type="match status" value="1"/>
</dbReference>
<proteinExistence type="inferred from homology"/>
<dbReference type="InterPro" id="IPR001463">
    <property type="entry name" value="Na/Ala_symport"/>
</dbReference>
<comment type="subcellular location">
    <subcellularLocation>
        <location evidence="1 8">Cell membrane</location>
        <topology evidence="1 8">Multi-pass membrane protein</topology>
    </subcellularLocation>
</comment>
<dbReference type="PRINTS" id="PR00175">
    <property type="entry name" value="NAALASMPORT"/>
</dbReference>
<protein>
    <submittedName>
        <fullName evidence="9">Sodium:alanine symporter family protein</fullName>
    </submittedName>
</protein>
<evidence type="ECO:0000256" key="5">
    <source>
        <dbReference type="ARBA" id="ARBA00022692"/>
    </source>
</evidence>
<evidence type="ECO:0000256" key="1">
    <source>
        <dbReference type="ARBA" id="ARBA00004651"/>
    </source>
</evidence>
<comment type="caution">
    <text evidence="9">The sequence shown here is derived from an EMBL/GenBank/DDBJ whole genome shotgun (WGS) entry which is preliminary data.</text>
</comment>
<dbReference type="NCBIfam" id="TIGR00835">
    <property type="entry name" value="agcS"/>
    <property type="match status" value="1"/>
</dbReference>
<evidence type="ECO:0000313" key="10">
    <source>
        <dbReference type="Proteomes" id="UP000824128"/>
    </source>
</evidence>
<evidence type="ECO:0000256" key="7">
    <source>
        <dbReference type="ARBA" id="ARBA00023136"/>
    </source>
</evidence>